<proteinExistence type="predicted"/>
<sequence length="54" mass="6113">MLHLHCSACYLVIMLSYQVYFAVPFISARFCFDTVPFLVTCFIACSLAGLIIFL</sequence>
<keyword evidence="1" id="KW-1133">Transmembrane helix</keyword>
<comment type="caution">
    <text evidence="2">The sequence shown here is derived from an EMBL/GenBank/DDBJ whole genome shotgun (WGS) entry which is preliminary data.</text>
</comment>
<keyword evidence="3" id="KW-1185">Reference proteome</keyword>
<evidence type="ECO:0000256" key="1">
    <source>
        <dbReference type="SAM" id="Phobius"/>
    </source>
</evidence>
<feature type="transmembrane region" description="Helical" evidence="1">
    <location>
        <begin position="7"/>
        <end position="28"/>
    </location>
</feature>
<evidence type="ECO:0000313" key="3">
    <source>
        <dbReference type="Proteomes" id="UP000823399"/>
    </source>
</evidence>
<dbReference type="GeneID" id="64700168"/>
<dbReference type="RefSeq" id="XP_041290725.1">
    <property type="nucleotide sequence ID" value="XM_041437909.1"/>
</dbReference>
<organism evidence="2 3">
    <name type="scientific">Suillus discolor</name>
    <dbReference type="NCBI Taxonomy" id="1912936"/>
    <lineage>
        <taxon>Eukaryota</taxon>
        <taxon>Fungi</taxon>
        <taxon>Dikarya</taxon>
        <taxon>Basidiomycota</taxon>
        <taxon>Agaricomycotina</taxon>
        <taxon>Agaricomycetes</taxon>
        <taxon>Agaricomycetidae</taxon>
        <taxon>Boletales</taxon>
        <taxon>Suillineae</taxon>
        <taxon>Suillaceae</taxon>
        <taxon>Suillus</taxon>
    </lineage>
</organism>
<protein>
    <submittedName>
        <fullName evidence="2">Uncharacterized protein</fullName>
    </submittedName>
</protein>
<evidence type="ECO:0000313" key="2">
    <source>
        <dbReference type="EMBL" id="KAG2104020.1"/>
    </source>
</evidence>
<gene>
    <name evidence="2" type="ORF">F5147DRAFT_704744</name>
</gene>
<feature type="transmembrane region" description="Helical" evidence="1">
    <location>
        <begin position="34"/>
        <end position="53"/>
    </location>
</feature>
<name>A0A9P7JS31_9AGAM</name>
<dbReference type="AlphaFoldDB" id="A0A9P7JS31"/>
<dbReference type="EMBL" id="JABBWM010000042">
    <property type="protein sequence ID" value="KAG2104020.1"/>
    <property type="molecule type" value="Genomic_DNA"/>
</dbReference>
<accession>A0A9P7JS31</accession>
<keyword evidence="1" id="KW-0812">Transmembrane</keyword>
<reference evidence="2" key="1">
    <citation type="journal article" date="2020" name="New Phytol.">
        <title>Comparative genomics reveals dynamic genome evolution in host specialist ectomycorrhizal fungi.</title>
        <authorList>
            <person name="Lofgren L.A."/>
            <person name="Nguyen N.H."/>
            <person name="Vilgalys R."/>
            <person name="Ruytinx J."/>
            <person name="Liao H.L."/>
            <person name="Branco S."/>
            <person name="Kuo A."/>
            <person name="LaButti K."/>
            <person name="Lipzen A."/>
            <person name="Andreopoulos W."/>
            <person name="Pangilinan J."/>
            <person name="Riley R."/>
            <person name="Hundley H."/>
            <person name="Na H."/>
            <person name="Barry K."/>
            <person name="Grigoriev I.V."/>
            <person name="Stajich J.E."/>
            <person name="Kennedy P.G."/>
        </authorList>
    </citation>
    <scope>NUCLEOTIDE SEQUENCE</scope>
    <source>
        <strain evidence="2">FC423</strain>
    </source>
</reference>
<dbReference type="Proteomes" id="UP000823399">
    <property type="component" value="Unassembled WGS sequence"/>
</dbReference>
<keyword evidence="1" id="KW-0472">Membrane</keyword>